<reference evidence="3 4" key="1">
    <citation type="submission" date="2024-03" db="EMBL/GenBank/DDBJ databases">
        <title>Ignisphaera cupida sp. nov., a hyperthermophilic hydrolytic archaeon from a hot spring of Kamchatka, and proposal of Ignisphaeraceae fam. nov.</title>
        <authorList>
            <person name="Podosokorskaya O.A."/>
            <person name="Elcheninov A.G."/>
            <person name="Maltseva A.I."/>
            <person name="Zayulina K.S."/>
            <person name="Novikov A."/>
            <person name="Merkel A.Y."/>
        </authorList>
    </citation>
    <scope>NUCLEOTIDE SEQUENCE [LARGE SCALE GENOMIC DNA]</scope>
    <source>
        <strain evidence="3 4">38H-sp</strain>
    </source>
</reference>
<dbReference type="PANTHER" id="PTHR42760">
    <property type="entry name" value="SHORT-CHAIN DEHYDROGENASES/REDUCTASES FAMILY MEMBER"/>
    <property type="match status" value="1"/>
</dbReference>
<comment type="caution">
    <text evidence="3">The sequence shown here is derived from an EMBL/GenBank/DDBJ whole genome shotgun (WGS) entry which is preliminary data.</text>
</comment>
<dbReference type="InterPro" id="IPR020904">
    <property type="entry name" value="Sc_DH/Rdtase_CS"/>
</dbReference>
<dbReference type="PRINTS" id="PR00080">
    <property type="entry name" value="SDRFAMILY"/>
</dbReference>
<dbReference type="RefSeq" id="WP_420069037.1">
    <property type="nucleotide sequence ID" value="NZ_JBCHKQ010000001.1"/>
</dbReference>
<accession>A0ABU9UAS1</accession>
<dbReference type="Proteomes" id="UP001466331">
    <property type="component" value="Unassembled WGS sequence"/>
</dbReference>
<dbReference type="Pfam" id="PF13561">
    <property type="entry name" value="adh_short_C2"/>
    <property type="match status" value="1"/>
</dbReference>
<gene>
    <name evidence="3" type="ORF">WKV44_03455</name>
</gene>
<keyword evidence="2" id="KW-0560">Oxidoreductase</keyword>
<name>A0ABU9UAS1_9SPIR</name>
<keyword evidence="4" id="KW-1185">Reference proteome</keyword>
<dbReference type="EMBL" id="JBCHKQ010000001">
    <property type="protein sequence ID" value="MEM5947594.1"/>
    <property type="molecule type" value="Genomic_DNA"/>
</dbReference>
<protein>
    <submittedName>
        <fullName evidence="3">SDR family oxidoreductase</fullName>
    </submittedName>
</protein>
<proteinExistence type="inferred from homology"/>
<sequence>MGIQIIWDLSNEVVVITGGTGMIGRAFAVALAGCGAKVAIWGRGRTVPVEDSVELVREKLAGNCIVIGHSVDTGDVKAVEEAFCDVEKTLGTPTVLINGVGGNKGKADFLDMDVSWFEDVFRVNLMSGLVVPTQLFARKWVEKGISGSIVNIASMASYKPLSGVYAYAAAKAAVVNLTLGLARELAAHNIRVNAIAPGFFVGAQNKDLLYDDYDNGVLSDRGKQIISRTPFGRFGREEDLYGAVVFLSSRKASGFITGVTIPVDGGFLVDNI</sequence>
<evidence type="ECO:0000256" key="1">
    <source>
        <dbReference type="ARBA" id="ARBA00006484"/>
    </source>
</evidence>
<dbReference type="PANTHER" id="PTHR42760:SF115">
    <property type="entry name" value="3-OXOACYL-[ACYL-CARRIER-PROTEIN] REDUCTASE FABG"/>
    <property type="match status" value="1"/>
</dbReference>
<dbReference type="Gene3D" id="3.40.50.720">
    <property type="entry name" value="NAD(P)-binding Rossmann-like Domain"/>
    <property type="match status" value="1"/>
</dbReference>
<dbReference type="InterPro" id="IPR036291">
    <property type="entry name" value="NAD(P)-bd_dom_sf"/>
</dbReference>
<dbReference type="PRINTS" id="PR00081">
    <property type="entry name" value="GDHRDH"/>
</dbReference>
<dbReference type="InterPro" id="IPR002347">
    <property type="entry name" value="SDR_fam"/>
</dbReference>
<evidence type="ECO:0000313" key="4">
    <source>
        <dbReference type="Proteomes" id="UP001466331"/>
    </source>
</evidence>
<organism evidence="3 4">
    <name type="scientific">Rarispira pelagica</name>
    <dbReference type="NCBI Taxonomy" id="3141764"/>
    <lineage>
        <taxon>Bacteria</taxon>
        <taxon>Pseudomonadati</taxon>
        <taxon>Spirochaetota</taxon>
        <taxon>Spirochaetia</taxon>
        <taxon>Winmispirales</taxon>
        <taxon>Winmispiraceae</taxon>
        <taxon>Rarispira</taxon>
    </lineage>
</organism>
<dbReference type="SUPFAM" id="SSF51735">
    <property type="entry name" value="NAD(P)-binding Rossmann-fold domains"/>
    <property type="match status" value="1"/>
</dbReference>
<comment type="similarity">
    <text evidence="1">Belongs to the short-chain dehydrogenases/reductases (SDR) family.</text>
</comment>
<evidence type="ECO:0000256" key="2">
    <source>
        <dbReference type="ARBA" id="ARBA00023002"/>
    </source>
</evidence>
<evidence type="ECO:0000313" key="3">
    <source>
        <dbReference type="EMBL" id="MEM5947594.1"/>
    </source>
</evidence>
<dbReference type="PROSITE" id="PS00061">
    <property type="entry name" value="ADH_SHORT"/>
    <property type="match status" value="1"/>
</dbReference>